<dbReference type="EMBL" id="CAOJ01006149">
    <property type="protein sequence ID" value="CCO30240.1"/>
    <property type="molecule type" value="Genomic_DNA"/>
</dbReference>
<dbReference type="HOGENOM" id="CLU_1111979_0_0_1"/>
<reference evidence="1 2" key="1">
    <citation type="journal article" date="2013" name="J. Biotechnol.">
        <title>Establishment and interpretation of the genome sequence of the phytopathogenic fungus Rhizoctonia solani AG1-IB isolate 7/3/14.</title>
        <authorList>
            <person name="Wibberg D.W."/>
            <person name="Jelonek L.J."/>
            <person name="Rupp O.R."/>
            <person name="Hennig M.H."/>
            <person name="Eikmeyer F.E."/>
            <person name="Goesmann A.G."/>
            <person name="Hartmann A.H."/>
            <person name="Borriss R.B."/>
            <person name="Grosch R.G."/>
            <person name="Puehler A.P."/>
            <person name="Schlueter A.S."/>
        </authorList>
    </citation>
    <scope>NUCLEOTIDE SEQUENCE [LARGE SCALE GENOMIC DNA]</scope>
    <source>
        <strain evidence="2">AG1-IB / isolate 7/3/14</strain>
    </source>
</reference>
<sequence>MPSYRLHIQTQLPLTVQTNLDPPPASPVMFHEDTRSVSFVMQGSPTSGVYVSPVESLSPTSLRFSVLGAAGLDALERSFEVMGEMATDVEMYDDAMTSFDPVTDITSSNVPDDNTSSEYEGAGIPHGYTSSDVPYHDARYGPFVSYHDKSTRFSRCNENSNVPYDDEDPAVSPVPRLSLYSAIPAFSSYIAIPKLAIDIAHSELAVPEFTHRRPVPASSPDHGINIPHPSRTANYTANLLPVHPSNPVFP</sequence>
<accession>M5BUR0</accession>
<protein>
    <submittedName>
        <fullName evidence="1">Uncharacterized protein</fullName>
    </submittedName>
</protein>
<evidence type="ECO:0000313" key="1">
    <source>
        <dbReference type="EMBL" id="CCO30240.1"/>
    </source>
</evidence>
<dbReference type="Proteomes" id="UP000012065">
    <property type="component" value="Unassembled WGS sequence"/>
</dbReference>
<proteinExistence type="predicted"/>
<evidence type="ECO:0000313" key="2">
    <source>
        <dbReference type="Proteomes" id="UP000012065"/>
    </source>
</evidence>
<gene>
    <name evidence="1" type="ORF">BN14_04266</name>
</gene>
<name>M5BUR0_THACB</name>
<comment type="caution">
    <text evidence="1">The sequence shown here is derived from an EMBL/GenBank/DDBJ whole genome shotgun (WGS) entry which is preliminary data.</text>
</comment>
<organism evidence="1 2">
    <name type="scientific">Thanatephorus cucumeris (strain AG1-IB / isolate 7/3/14)</name>
    <name type="common">Lettuce bottom rot fungus</name>
    <name type="synonym">Rhizoctonia solani</name>
    <dbReference type="NCBI Taxonomy" id="1108050"/>
    <lineage>
        <taxon>Eukaryota</taxon>
        <taxon>Fungi</taxon>
        <taxon>Dikarya</taxon>
        <taxon>Basidiomycota</taxon>
        <taxon>Agaricomycotina</taxon>
        <taxon>Agaricomycetes</taxon>
        <taxon>Cantharellales</taxon>
        <taxon>Ceratobasidiaceae</taxon>
        <taxon>Rhizoctonia</taxon>
        <taxon>Rhizoctonia solani AG-1</taxon>
    </lineage>
</organism>
<dbReference type="AlphaFoldDB" id="M5BUR0"/>